<feature type="compositionally biased region" description="Polar residues" evidence="1">
    <location>
        <begin position="33"/>
        <end position="46"/>
    </location>
</feature>
<feature type="signal peptide" evidence="2">
    <location>
        <begin position="1"/>
        <end position="18"/>
    </location>
</feature>
<evidence type="ECO:0000256" key="2">
    <source>
        <dbReference type="SAM" id="SignalP"/>
    </source>
</evidence>
<name>L1LAU0_THEEQ</name>
<evidence type="ECO:0000313" key="4">
    <source>
        <dbReference type="Proteomes" id="UP000031512"/>
    </source>
</evidence>
<organism evidence="3 4">
    <name type="scientific">Theileria equi strain WA</name>
    <dbReference type="NCBI Taxonomy" id="1537102"/>
    <lineage>
        <taxon>Eukaryota</taxon>
        <taxon>Sar</taxon>
        <taxon>Alveolata</taxon>
        <taxon>Apicomplexa</taxon>
        <taxon>Aconoidasida</taxon>
        <taxon>Piroplasmida</taxon>
        <taxon>Theileriidae</taxon>
        <taxon>Theileria</taxon>
    </lineage>
</organism>
<evidence type="ECO:0000313" key="3">
    <source>
        <dbReference type="EMBL" id="EKX72400.1"/>
    </source>
</evidence>
<keyword evidence="4" id="KW-1185">Reference proteome</keyword>
<evidence type="ECO:0000256" key="1">
    <source>
        <dbReference type="SAM" id="MobiDB-lite"/>
    </source>
</evidence>
<protein>
    <submittedName>
        <fullName evidence="3">Signal peptide containing protein</fullName>
    </submittedName>
</protein>
<dbReference type="VEuPathDB" id="PiroplasmaDB:BEWA_048670"/>
<accession>L1LAU0</accession>
<dbReference type="Pfam" id="PF04385">
    <property type="entry name" value="FAINT"/>
    <property type="match status" value="1"/>
</dbReference>
<feature type="region of interest" description="Disordered" evidence="1">
    <location>
        <begin position="29"/>
        <end position="95"/>
    </location>
</feature>
<proteinExistence type="predicted"/>
<dbReference type="AlphaFoldDB" id="L1LAU0"/>
<reference evidence="3 4" key="1">
    <citation type="journal article" date="2012" name="BMC Genomics">
        <title>Comparative genomic analysis and phylogenetic position of Theileria equi.</title>
        <authorList>
            <person name="Kappmeyer L.S."/>
            <person name="Thiagarajan M."/>
            <person name="Herndon D.R."/>
            <person name="Ramsay J.D."/>
            <person name="Caler E."/>
            <person name="Djikeng A."/>
            <person name="Gillespie J.J."/>
            <person name="Lau A.O."/>
            <person name="Roalson E.H."/>
            <person name="Silva J.C."/>
            <person name="Silva M.G."/>
            <person name="Suarez C.E."/>
            <person name="Ueti M.W."/>
            <person name="Nene V.M."/>
            <person name="Mealey R.H."/>
            <person name="Knowles D.P."/>
            <person name="Brayton K.A."/>
        </authorList>
    </citation>
    <scope>NUCLEOTIDE SEQUENCE [LARGE SCALE GENOMIC DNA]</scope>
    <source>
        <strain evidence="3 4">WA</strain>
    </source>
</reference>
<feature type="chain" id="PRO_5003952342" evidence="2">
    <location>
        <begin position="19"/>
        <end position="184"/>
    </location>
</feature>
<dbReference type="GeneID" id="15804116"/>
<dbReference type="Proteomes" id="UP000031512">
    <property type="component" value="Unassembled WGS sequence"/>
</dbReference>
<comment type="caution">
    <text evidence="3">The sequence shown here is derived from an EMBL/GenBank/DDBJ whole genome shotgun (WGS) entry which is preliminary data.</text>
</comment>
<dbReference type="InterPro" id="IPR007480">
    <property type="entry name" value="DUF529"/>
</dbReference>
<keyword evidence="2" id="KW-0732">Signal</keyword>
<feature type="region of interest" description="Disordered" evidence="1">
    <location>
        <begin position="159"/>
        <end position="184"/>
    </location>
</feature>
<dbReference type="KEGG" id="beq:BEWA_048670"/>
<gene>
    <name evidence="3" type="ORF">BEWA_048670</name>
</gene>
<dbReference type="EMBL" id="ACOU01000007">
    <property type="protein sequence ID" value="EKX72400.1"/>
    <property type="molecule type" value="Genomic_DNA"/>
</dbReference>
<sequence length="184" mass="19851">MRILAVLLTVCLVGLCHCGGDDGKGALKGSVGGQQPTPQKLPQVNAQPAAKPNQKATKSAPQQAAKPVTPVTQSAGQGGVTLAHPDESKVSISEQYSSGVKTKRYTPKRGFNVTSVTHNGEELWKKDEDYKKFISAEVSSKGDSSVLLISTNTGIKHFKKDGSSWTSSNEKEYEEKLREMRYTD</sequence>
<dbReference type="RefSeq" id="XP_004831852.1">
    <property type="nucleotide sequence ID" value="XM_004831795.1"/>
</dbReference>
<feature type="compositionally biased region" description="Basic and acidic residues" evidence="1">
    <location>
        <begin position="169"/>
        <end position="184"/>
    </location>
</feature>